<dbReference type="PANTHER" id="PTHR21521">
    <property type="entry name" value="AMUN, ISOFORM A"/>
    <property type="match status" value="1"/>
</dbReference>
<organism evidence="2 3">
    <name type="scientific">Tilletia horrida</name>
    <dbReference type="NCBI Taxonomy" id="155126"/>
    <lineage>
        <taxon>Eukaryota</taxon>
        <taxon>Fungi</taxon>
        <taxon>Dikarya</taxon>
        <taxon>Basidiomycota</taxon>
        <taxon>Ustilaginomycotina</taxon>
        <taxon>Exobasidiomycetes</taxon>
        <taxon>Tilletiales</taxon>
        <taxon>Tilletiaceae</taxon>
        <taxon>Tilletia</taxon>
    </lineage>
</organism>
<evidence type="ECO:0000256" key="1">
    <source>
        <dbReference type="SAM" id="MobiDB-lite"/>
    </source>
</evidence>
<comment type="caution">
    <text evidence="2">The sequence shown here is derived from an EMBL/GenBank/DDBJ whole genome shotgun (WGS) entry which is preliminary data.</text>
</comment>
<sequence length="288" mass="32281">MHTEKELREYLSRYIEALQVRSEAHQTSKDVVAQDLWYRTTLRQKLKDRKQKEGTAYLDKSDLVTLMQWKLARGKWRPRLEQYMRDHSEKEIRSATEAAFKGLDEDKGQAQSAALPIESLKALTELKGIGPATASAILAAYAPSRVPFLSDEAAIGVGNLGPKPDYTEAYLKRYVARIHERAEEEGWSDIDELERACYAAGIIQKYGAQREGQKAREHGKLKDAQEFIERAKTSTTADEKKAKSSSDAKPSGGKKAERSARSSGQKRKADGKAEHKAGQRKSARLSSK</sequence>
<reference evidence="2" key="1">
    <citation type="journal article" date="2023" name="PhytoFront">
        <title>Draft Genome Resources of Seven Strains of Tilletia horrida, Causal Agent of Kernel Smut of Rice.</title>
        <authorList>
            <person name="Khanal S."/>
            <person name="Antony Babu S."/>
            <person name="Zhou X.G."/>
        </authorList>
    </citation>
    <scope>NUCLEOTIDE SEQUENCE</scope>
    <source>
        <strain evidence="2">TX6</strain>
    </source>
</reference>
<gene>
    <name evidence="2" type="ORF">OC846_003467</name>
</gene>
<evidence type="ECO:0000313" key="3">
    <source>
        <dbReference type="Proteomes" id="UP001176517"/>
    </source>
</evidence>
<dbReference type="PANTHER" id="PTHR21521:SF0">
    <property type="entry name" value="AMUN, ISOFORM A"/>
    <property type="match status" value="1"/>
</dbReference>
<dbReference type="EMBL" id="JAPDMZ010000084">
    <property type="protein sequence ID" value="KAK0550990.1"/>
    <property type="molecule type" value="Genomic_DNA"/>
</dbReference>
<feature type="region of interest" description="Disordered" evidence="1">
    <location>
        <begin position="208"/>
        <end position="288"/>
    </location>
</feature>
<keyword evidence="3" id="KW-1185">Reference proteome</keyword>
<feature type="compositionally biased region" description="Basic and acidic residues" evidence="1">
    <location>
        <begin position="211"/>
        <end position="246"/>
    </location>
</feature>
<proteinExistence type="predicted"/>
<feature type="compositionally biased region" description="Basic and acidic residues" evidence="1">
    <location>
        <begin position="267"/>
        <end position="277"/>
    </location>
</feature>
<accession>A0AAN6JRQ5</accession>
<dbReference type="AlphaFoldDB" id="A0AAN6JRQ5"/>
<protein>
    <submittedName>
        <fullName evidence="2">Uncharacterized protein</fullName>
    </submittedName>
</protein>
<dbReference type="Proteomes" id="UP001176517">
    <property type="component" value="Unassembled WGS sequence"/>
</dbReference>
<feature type="compositionally biased region" description="Basic residues" evidence="1">
    <location>
        <begin position="278"/>
        <end position="288"/>
    </location>
</feature>
<evidence type="ECO:0000313" key="2">
    <source>
        <dbReference type="EMBL" id="KAK0550990.1"/>
    </source>
</evidence>
<name>A0AAN6JRQ5_9BASI</name>